<dbReference type="PRINTS" id="PR00122">
    <property type="entry name" value="VACATPASE"/>
</dbReference>
<accession>A0A4W2DJV2</accession>
<keyword evidence="8 13" id="KW-0406">Ion transport</keyword>
<dbReference type="CDD" id="cd18176">
    <property type="entry name" value="ATP-synt_Vo_c_ATP6C_rpt2"/>
    <property type="match status" value="1"/>
</dbReference>
<dbReference type="CDD" id="cd18175">
    <property type="entry name" value="ATP-synt_Vo_c_ATP6C_rpt1"/>
    <property type="match status" value="1"/>
</dbReference>
<dbReference type="GO" id="GO:0005774">
    <property type="term" value="C:vacuolar membrane"/>
    <property type="evidence" value="ECO:0007669"/>
    <property type="project" value="UniProtKB-SubCell"/>
</dbReference>
<dbReference type="RefSeq" id="XP_027382260.1">
    <property type="nucleotide sequence ID" value="XM_027526459.1"/>
</dbReference>
<dbReference type="PANTHER" id="PTHR10263">
    <property type="entry name" value="V-TYPE PROTON ATPASE PROTEOLIPID SUBUNIT"/>
    <property type="match status" value="1"/>
</dbReference>
<dbReference type="GeneID" id="113883120"/>
<evidence type="ECO:0000256" key="5">
    <source>
        <dbReference type="ARBA" id="ARBA00022781"/>
    </source>
</evidence>
<dbReference type="CTD" id="527"/>
<keyword evidence="3 13" id="KW-0813">Transport</keyword>
<evidence type="ECO:0000256" key="2">
    <source>
        <dbReference type="ARBA" id="ARBA00007296"/>
    </source>
</evidence>
<comment type="subcellular location">
    <subcellularLocation>
        <location evidence="11">Cytoplasmic vesicle</location>
        <location evidence="11">Clathrin-coated vesicle membrane</location>
        <topology evidence="11">Multi-pass membrane protein</topology>
    </subcellularLocation>
    <subcellularLocation>
        <location evidence="1">Cytoplasmic vesicle</location>
        <location evidence="1">Secretory vesicle</location>
        <location evidence="1">Synaptic vesicle membrane</location>
        <topology evidence="1">Multi-pass membrane protein</topology>
    </subcellularLocation>
    <subcellularLocation>
        <location evidence="13">Vacuole membrane</location>
        <topology evidence="13">Multi-pass membrane protein</topology>
    </subcellularLocation>
</comment>
<feature type="transmembrane region" description="Helical" evidence="13">
    <location>
        <begin position="190"/>
        <end position="215"/>
    </location>
</feature>
<feature type="domain" description="V-ATPase proteolipid subunit C-like" evidence="14">
    <location>
        <begin position="194"/>
        <end position="253"/>
    </location>
</feature>
<evidence type="ECO:0000256" key="3">
    <source>
        <dbReference type="ARBA" id="ARBA00022448"/>
    </source>
</evidence>
<dbReference type="Proteomes" id="UP000314981">
    <property type="component" value="Chromosome 25"/>
</dbReference>
<organism evidence="15 16">
    <name type="scientific">Bos indicus x Bos taurus</name>
    <name type="common">Hybrid cattle</name>
    <dbReference type="NCBI Taxonomy" id="30522"/>
    <lineage>
        <taxon>Eukaryota</taxon>
        <taxon>Metazoa</taxon>
        <taxon>Chordata</taxon>
        <taxon>Craniata</taxon>
        <taxon>Vertebrata</taxon>
        <taxon>Euteleostomi</taxon>
        <taxon>Mammalia</taxon>
        <taxon>Eutheria</taxon>
        <taxon>Laurasiatheria</taxon>
        <taxon>Artiodactyla</taxon>
        <taxon>Ruminantia</taxon>
        <taxon>Pecora</taxon>
        <taxon>Bovidae</taxon>
        <taxon>Bovinae</taxon>
        <taxon>Bos</taxon>
    </lineage>
</organism>
<evidence type="ECO:0000256" key="4">
    <source>
        <dbReference type="ARBA" id="ARBA00022692"/>
    </source>
</evidence>
<evidence type="ECO:0000256" key="8">
    <source>
        <dbReference type="ARBA" id="ARBA00023065"/>
    </source>
</evidence>
<dbReference type="FunFam" id="1.20.120.610:FF:000001">
    <property type="entry name" value="V-type proton ATPase proteolipid subunit"/>
    <property type="match status" value="1"/>
</dbReference>
<evidence type="ECO:0000256" key="12">
    <source>
        <dbReference type="ARBA" id="ARBA00046606"/>
    </source>
</evidence>
<keyword evidence="5 13" id="KW-0375">Hydrogen ion transport</keyword>
<keyword evidence="4 13" id="KW-0812">Transmembrane</keyword>
<dbReference type="GO" id="GO:0030672">
    <property type="term" value="C:synaptic vesicle membrane"/>
    <property type="evidence" value="ECO:0007669"/>
    <property type="project" value="UniProtKB-SubCell"/>
</dbReference>
<feature type="transmembrane region" description="Helical" evidence="13">
    <location>
        <begin position="227"/>
        <end position="253"/>
    </location>
</feature>
<comment type="subunit">
    <text evidence="12">V-ATPase is a heteromultimeric enzyme made up of two complexes: the ATP-hydrolytic V1 complex and the proton translocation V0 complex. The V1 complex consists of three catalytic AB heterodimers that form a heterohexamer, three peripheral stalks each consisting of EG heterodimers, one central rotor including subunits D and F, and the regulatory subunits C and H. The proton translocation complex V0 consists of the proton transport subunit a, a ring of proteolipid subunits c9c'', rotary subunit d, subunits e and f, and the accessory subunits ATP6AP1/Ac45 and ATP6AP2/PRR. Interacts with the V0 complex V-ATPase subunit a4 ATP6V0A4. Interacts with LASS2. Interacts with RNF182; this interaction leads to ubiquitination and degradation via the proteasome pathway.</text>
</comment>
<reference evidence="15" key="3">
    <citation type="submission" date="2025-09" db="UniProtKB">
        <authorList>
            <consortium name="Ensembl"/>
        </authorList>
    </citation>
    <scope>IDENTIFICATION</scope>
</reference>
<dbReference type="Gene3D" id="1.20.120.610">
    <property type="entry name" value="lithium bound rotor ring of v- atpase"/>
    <property type="match status" value="1"/>
</dbReference>
<evidence type="ECO:0000256" key="11">
    <source>
        <dbReference type="ARBA" id="ARBA00029431"/>
    </source>
</evidence>
<keyword evidence="7" id="KW-0770">Synapse</keyword>
<keyword evidence="16" id="KW-1185">Reference proteome</keyword>
<dbReference type="GO" id="GO:0046961">
    <property type="term" value="F:proton-transporting ATPase activity, rotational mechanism"/>
    <property type="evidence" value="ECO:0007669"/>
    <property type="project" value="InterPro"/>
</dbReference>
<reference evidence="15" key="2">
    <citation type="submission" date="2025-08" db="UniProtKB">
        <authorList>
            <consortium name="Ensembl"/>
        </authorList>
    </citation>
    <scope>IDENTIFICATION</scope>
</reference>
<dbReference type="SUPFAM" id="SSF81333">
    <property type="entry name" value="F1F0 ATP synthase subunit C"/>
    <property type="match status" value="1"/>
</dbReference>
<name>A0A4W2DJV2_BOBOX</name>
<protein>
    <recommendedName>
        <fullName evidence="13">V-type proton ATPase proteolipid subunit</fullName>
    </recommendedName>
</protein>
<evidence type="ECO:0000256" key="1">
    <source>
        <dbReference type="ARBA" id="ARBA00004644"/>
    </source>
</evidence>
<dbReference type="SMR" id="A0A4W2DJV2"/>
<evidence type="ECO:0000256" key="13">
    <source>
        <dbReference type="RuleBase" id="RU363060"/>
    </source>
</evidence>
<sequence length="256" mass="25030">MVGTLRAAGAVGCLESGARGLGPGVSPRVSRTAPCQPVSSVRGRGGGAAAILVPGEAGADRGGGPRSCACSAPAPPPPILLAGVTSRLGSYPHKGPALGCSPPRSTALALVAACPPPPWGSGGGGRSALGAAYGTAKSGTGIAAMSVMRPEMIMKSIIPVVMAGIIAIYGLVVAVLIANSLNDGISLYRSFLQLGAGLSVGLSGLAAGFAIGIVGDAGVRGTAQQPRLFVGMILILIFAEVLGLYGLIVALILSTK</sequence>
<evidence type="ECO:0000256" key="9">
    <source>
        <dbReference type="ARBA" id="ARBA00023136"/>
    </source>
</evidence>
<dbReference type="InterPro" id="IPR000245">
    <property type="entry name" value="ATPase_proteolipid_csu"/>
</dbReference>
<keyword evidence="13" id="KW-0926">Vacuole</keyword>
<evidence type="ECO:0000256" key="6">
    <source>
        <dbReference type="ARBA" id="ARBA00022989"/>
    </source>
</evidence>
<evidence type="ECO:0000256" key="10">
    <source>
        <dbReference type="ARBA" id="ARBA00023329"/>
    </source>
</evidence>
<reference evidence="15 16" key="1">
    <citation type="submission" date="2018-11" db="EMBL/GenBank/DDBJ databases">
        <title>Haplotype-resolved cattle genomes.</title>
        <authorList>
            <person name="Low W.Y."/>
            <person name="Tearle R."/>
            <person name="Bickhart D.M."/>
            <person name="Rosen B.D."/>
            <person name="Koren S."/>
            <person name="Rhie A."/>
            <person name="Hiendleder S."/>
            <person name="Phillippy A.M."/>
            <person name="Smith T.P.L."/>
            <person name="Williams J.L."/>
        </authorList>
    </citation>
    <scope>NUCLEOTIDE SEQUENCE [LARGE SCALE GENOMIC DNA]</scope>
</reference>
<comment type="similarity">
    <text evidence="2 13">Belongs to the V-ATPase proteolipid subunit family.</text>
</comment>
<dbReference type="AlphaFoldDB" id="A0A4W2DJV2"/>
<dbReference type="GO" id="GO:0030665">
    <property type="term" value="C:clathrin-coated vesicle membrane"/>
    <property type="evidence" value="ECO:0007669"/>
    <property type="project" value="UniProtKB-SubCell"/>
</dbReference>
<dbReference type="GO" id="GO:0033179">
    <property type="term" value="C:proton-transporting V-type ATPase, V0 domain"/>
    <property type="evidence" value="ECO:0007669"/>
    <property type="project" value="InterPro"/>
</dbReference>
<keyword evidence="6 13" id="KW-1133">Transmembrane helix</keyword>
<evidence type="ECO:0000313" key="16">
    <source>
        <dbReference type="Proteomes" id="UP000314981"/>
    </source>
</evidence>
<comment type="function">
    <text evidence="13">Proton-conducting pore forming of the V0 complex of vacuolar(H+)-ATPase (V-ATPase), a multisubunit enzyme composed of a peripheral complex (V1) that hydrolyzes ATP and a membrane integral complex (V0) that translocates protons. V-ATPase is responsible for acidifying and maintaining the pH of intracellular compartments and in some cell types, is targeted to the plasma membrane, where it is responsible for acidifying the extracellular environment.</text>
</comment>
<evidence type="ECO:0000313" key="15">
    <source>
        <dbReference type="Ensembl" id="ENSBIXP00000026639.1"/>
    </source>
</evidence>
<dbReference type="InterPro" id="IPR011555">
    <property type="entry name" value="ATPase_proteolipid_su_C_euk"/>
</dbReference>
<dbReference type="Ensembl" id="ENSBIXT00000000020.1">
    <property type="protein sequence ID" value="ENSBIXP00000026639.1"/>
    <property type="gene ID" value="ENSBIXG00000029674.1"/>
</dbReference>
<dbReference type="STRING" id="30522.A0A4W2DJV2"/>
<feature type="domain" description="V-ATPase proteolipid subunit C-like" evidence="14">
    <location>
        <begin position="127"/>
        <end position="177"/>
    </location>
</feature>
<evidence type="ECO:0000256" key="7">
    <source>
        <dbReference type="ARBA" id="ARBA00023018"/>
    </source>
</evidence>
<feature type="transmembrane region" description="Helical" evidence="13">
    <location>
        <begin position="157"/>
        <end position="178"/>
    </location>
</feature>
<dbReference type="InterPro" id="IPR035921">
    <property type="entry name" value="F/V-ATP_Csub_sf"/>
</dbReference>
<dbReference type="NCBIfam" id="TIGR01100">
    <property type="entry name" value="V_ATP_synt_C"/>
    <property type="match status" value="1"/>
</dbReference>
<proteinExistence type="inferred from homology"/>
<evidence type="ECO:0000259" key="14">
    <source>
        <dbReference type="Pfam" id="PF00137"/>
    </source>
</evidence>
<gene>
    <name evidence="15" type="primary">ATP6V0C</name>
</gene>
<dbReference type="Pfam" id="PF00137">
    <property type="entry name" value="ATP-synt_C"/>
    <property type="match status" value="2"/>
</dbReference>
<keyword evidence="9 13" id="KW-0472">Membrane</keyword>
<keyword evidence="10" id="KW-0968">Cytoplasmic vesicle</keyword>
<dbReference type="InterPro" id="IPR002379">
    <property type="entry name" value="ATPase_proteolipid_c-like_dom"/>
</dbReference>